<name>A0A1B8Y213_XENTR</name>
<dbReference type="AlphaFoldDB" id="A0A1B8Y213"/>
<evidence type="ECO:0000313" key="1">
    <source>
        <dbReference type="EMBL" id="OCA16972.1"/>
    </source>
</evidence>
<accession>A0A1B8Y213</accession>
<dbReference type="EMBL" id="KV460543">
    <property type="protein sequence ID" value="OCA16972.1"/>
    <property type="molecule type" value="Genomic_DNA"/>
</dbReference>
<reference evidence="1" key="2">
    <citation type="journal article" date="2010" name="Science">
        <title>The genome of the Western clawed frog Xenopus tropicalis.</title>
        <authorList>
            <person name="Hellsten U."/>
            <person name="Harland R.M."/>
            <person name="Gilchrist M.J."/>
            <person name="Hendrix D."/>
            <person name="Jurka J."/>
            <person name="Kapitonov V."/>
            <person name="Ovcharenko I."/>
            <person name="Putnam N.H."/>
            <person name="Shu S."/>
            <person name="Taher L."/>
            <person name="Blitz I.L."/>
            <person name="Blumberg B."/>
            <person name="Dichmann D.S."/>
            <person name="Dubchak I."/>
            <person name="Amaya E."/>
            <person name="Detter J.C."/>
            <person name="Fletcher R."/>
            <person name="Gerhard D.S."/>
            <person name="Goodstein D."/>
            <person name="Graves T."/>
            <person name="Grigoriev I.V."/>
            <person name="Grimwood J."/>
            <person name="Kawashima T."/>
            <person name="Lindquist E."/>
            <person name="Lucas S.M."/>
            <person name="Mead P.E."/>
            <person name="Mitros T."/>
            <person name="Ogino H."/>
            <person name="Ohta Y."/>
            <person name="Poliakov A.V."/>
            <person name="Pollet N."/>
            <person name="Robert J."/>
            <person name="Salamov A."/>
            <person name="Sater A.K."/>
            <person name="Schmutz J."/>
            <person name="Terry A."/>
            <person name="Vize P.D."/>
            <person name="Warren W.C."/>
            <person name="Wells D."/>
            <person name="Wills A."/>
            <person name="Wilson R.K."/>
            <person name="Zimmerman L.B."/>
            <person name="Zorn A.M."/>
            <person name="Grainger R."/>
            <person name="Grammer T."/>
            <person name="Khokha M.K."/>
            <person name="Richardson P.M."/>
            <person name="Rokhsar D.S."/>
        </authorList>
    </citation>
    <scope>NUCLEOTIDE SEQUENCE [LARGE SCALE GENOMIC DNA]</scope>
    <source>
        <strain evidence="1">Nigerian</strain>
    </source>
</reference>
<reference evidence="1" key="3">
    <citation type="submission" date="2016-05" db="EMBL/GenBank/DDBJ databases">
        <title>WGS assembly of Xenopus tropicalis.</title>
        <authorList>
            <person name="Sessions A."/>
            <person name="Jenkins J."/>
            <person name="Mitros T."/>
            <person name="Lyons J.T."/>
            <person name="Dichmann D.S."/>
            <person name="Robert J."/>
            <person name="Harland R.M."/>
            <person name="Rokhsar D.S."/>
        </authorList>
    </citation>
    <scope>NUCLEOTIDE SEQUENCE</scope>
    <source>
        <strain evidence="1">Nigerian</strain>
    </source>
</reference>
<gene>
    <name evidence="1" type="ORF">XENTR_v900276491mg</name>
</gene>
<proteinExistence type="predicted"/>
<protein>
    <submittedName>
        <fullName evidence="1">Uncharacterized protein</fullName>
    </submittedName>
</protein>
<sequence length="46" mass="5171">PRGVQTFWLRDHMTAQSPDAKSRVMRLAEFVGRITKTNELDVASGP</sequence>
<feature type="non-terminal residue" evidence="1">
    <location>
        <position position="1"/>
    </location>
</feature>
<reference evidence="1" key="1">
    <citation type="submission" date="2009-11" db="EMBL/GenBank/DDBJ databases">
        <authorList>
            <consortium name="US DOE Joint Genome Institute (JGI-PGF)"/>
            <person name="Ottilar R."/>
            <person name="Schmutz J."/>
            <person name="Salamov A."/>
            <person name="Cheng J.F."/>
            <person name="Lucas S."/>
            <person name="Pitluck S."/>
            <person name="Gundlach H."/>
            <person name="Guo Y."/>
            <person name="Haberer G."/>
            <person name="Nasrallah J."/>
            <person name="Mayer K.F.X."/>
            <person name="van de Peer Y."/>
            <person name="Weigel D."/>
            <person name="Grigoriev I.V."/>
        </authorList>
    </citation>
    <scope>NUCLEOTIDE SEQUENCE</scope>
    <source>
        <strain evidence="1">Nigerian</strain>
    </source>
</reference>
<organism evidence="1">
    <name type="scientific">Xenopus tropicalis</name>
    <name type="common">Western clawed frog</name>
    <name type="synonym">Silurana tropicalis</name>
    <dbReference type="NCBI Taxonomy" id="8364"/>
    <lineage>
        <taxon>Eukaryota</taxon>
        <taxon>Metazoa</taxon>
        <taxon>Chordata</taxon>
        <taxon>Craniata</taxon>
        <taxon>Vertebrata</taxon>
        <taxon>Euteleostomi</taxon>
        <taxon>Amphibia</taxon>
        <taxon>Batrachia</taxon>
        <taxon>Anura</taxon>
        <taxon>Pipoidea</taxon>
        <taxon>Pipidae</taxon>
        <taxon>Xenopodinae</taxon>
        <taxon>Xenopus</taxon>
        <taxon>Silurana</taxon>
    </lineage>
</organism>